<dbReference type="InterPro" id="IPR051795">
    <property type="entry name" value="Glycosyl_Hydrlase_43"/>
</dbReference>
<proteinExistence type="inferred from homology"/>
<feature type="site" description="Important for catalytic activity, responsible for pKa modulation of the active site Glu and correct orientation of both the proton donor and substrate" evidence="5">
    <location>
        <position position="173"/>
    </location>
</feature>
<protein>
    <recommendedName>
        <fullName evidence="8">Glycoside hydrolase</fullName>
    </recommendedName>
</protein>
<dbReference type="Pfam" id="PF04616">
    <property type="entry name" value="Glyco_hydro_43"/>
    <property type="match status" value="1"/>
</dbReference>
<evidence type="ECO:0008006" key="8">
    <source>
        <dbReference type="Google" id="ProtNLM"/>
    </source>
</evidence>
<dbReference type="Gene3D" id="2.60.120.200">
    <property type="match status" value="1"/>
</dbReference>
<evidence type="ECO:0000256" key="3">
    <source>
        <dbReference type="ARBA" id="ARBA00023295"/>
    </source>
</evidence>
<keyword evidence="2" id="KW-0378">Hydrolase</keyword>
<name>A0A7G1HZP4_9BACT</name>
<dbReference type="PANTHER" id="PTHR42812:SF14">
    <property type="entry name" value="SECRETED PROTEIN"/>
    <property type="match status" value="1"/>
</dbReference>
<evidence type="ECO:0000256" key="1">
    <source>
        <dbReference type="ARBA" id="ARBA00009865"/>
    </source>
</evidence>
<dbReference type="KEGG" id="copr:Cop2CBH44_23240"/>
<evidence type="ECO:0000256" key="4">
    <source>
        <dbReference type="PIRSR" id="PIRSR606710-1"/>
    </source>
</evidence>
<dbReference type="RefSeq" id="WP_055097214.1">
    <property type="nucleotide sequence ID" value="NZ_AP023322.1"/>
</dbReference>
<dbReference type="GO" id="GO:0004553">
    <property type="term" value="F:hydrolase activity, hydrolyzing O-glycosyl compounds"/>
    <property type="evidence" value="ECO:0007669"/>
    <property type="project" value="InterPro"/>
</dbReference>
<dbReference type="InterPro" id="IPR013320">
    <property type="entry name" value="ConA-like_dom_sf"/>
</dbReference>
<evidence type="ECO:0000256" key="5">
    <source>
        <dbReference type="PIRSR" id="PIRSR606710-2"/>
    </source>
</evidence>
<reference evidence="7" key="1">
    <citation type="submission" date="2020-07" db="EMBL/GenBank/DDBJ databases">
        <title>Complete genome sequencing of Coprobacter sp. strain 2CBH44.</title>
        <authorList>
            <person name="Sakamoto M."/>
            <person name="Murakami T."/>
            <person name="Mori H."/>
        </authorList>
    </citation>
    <scope>NUCLEOTIDE SEQUENCE [LARGE SCALE GENOMIC DNA]</scope>
    <source>
        <strain evidence="7">2CBH44</strain>
    </source>
</reference>
<dbReference type="InterPro" id="IPR006710">
    <property type="entry name" value="Glyco_hydro_43"/>
</dbReference>
<keyword evidence="3" id="KW-0326">Glycosidase</keyword>
<evidence type="ECO:0000256" key="2">
    <source>
        <dbReference type="ARBA" id="ARBA00022801"/>
    </source>
</evidence>
<gene>
    <name evidence="6" type="ORF">Cop2CBH44_23240</name>
</gene>
<dbReference type="AlphaFoldDB" id="A0A7G1HZP4"/>
<dbReference type="Proteomes" id="UP000594042">
    <property type="component" value="Chromosome"/>
</dbReference>
<accession>A0A7G1HZP4</accession>
<feature type="active site" description="Proton acceptor" evidence="4">
    <location>
        <position position="52"/>
    </location>
</feature>
<evidence type="ECO:0000313" key="6">
    <source>
        <dbReference type="EMBL" id="BCI63971.1"/>
    </source>
</evidence>
<feature type="active site" description="Proton donor" evidence="4">
    <location>
        <position position="234"/>
    </location>
</feature>
<dbReference type="GO" id="GO:0005975">
    <property type="term" value="P:carbohydrate metabolic process"/>
    <property type="evidence" value="ECO:0007669"/>
    <property type="project" value="InterPro"/>
</dbReference>
<sequence length="641" mass="73206">MNRLSYIFIISTLLLHFGCNKQKKDTSSVIFEYQNPIHFDKAAGWYTDLVRDPHIIKEGNRYYLTHTMIPPGSQYDPIKRNNGMSPGVRLYSTANFKDWKAEGWIIKSEDLPTDCPYKDLFWAPEIRKIHNKFYIVVCAGNLKHGNSDCFIGVADSITGPYKHFTQLKGGGCDANLFEDKDGKVYVYKIGHKICVQEVDLSGIEKGDIHWVGEEKVAIDDSPSQNKFWVDSWKEGQWIKERNGKYYLFYSVHVPGRDSYQRFQYWVTVAYANHPMGPWTQDKNPGIFWGGHVSVFDGPDNNWWYSYKNEKFDATCEDYLCIDPVSFLPDGTIAVSNPTPFDTITQILANGKIRQMKKAPKPIPSYPTPPPFDSPRLLPLKKYTQKARRIGDWNFSSLSDNSPINEGKVFEKKEIYLKNNAGETYRSLISSEGWNDAGILKFEKLPFGNDSIRAVDISNGSLRFFSDSGIPPLNDNNNFTVWIRVLLKNTGWRDMEILSIPNRWSIYTTKNGNLDVVFGERSYFGSQPNKIPPGIILTEQYLDNVLMQDMPRLKINTWNDIAFSFEGDASVNDLHKKEVKVYLNGKLIAQKSGRTVFQNGGELFLSAGNTTMARFNGLVARLIYWKGIVSENEIARLSADNN</sequence>
<evidence type="ECO:0000313" key="7">
    <source>
        <dbReference type="Proteomes" id="UP000594042"/>
    </source>
</evidence>
<comment type="similarity">
    <text evidence="1">Belongs to the glycosyl hydrolase 43 family.</text>
</comment>
<keyword evidence="7" id="KW-1185">Reference proteome</keyword>
<dbReference type="PANTHER" id="PTHR42812">
    <property type="entry name" value="BETA-XYLOSIDASE"/>
    <property type="match status" value="1"/>
</dbReference>
<organism evidence="6 7">
    <name type="scientific">Coprobacter secundus subsp. similis</name>
    <dbReference type="NCBI Taxonomy" id="2751153"/>
    <lineage>
        <taxon>Bacteria</taxon>
        <taxon>Pseudomonadati</taxon>
        <taxon>Bacteroidota</taxon>
        <taxon>Bacteroidia</taxon>
        <taxon>Bacteroidales</taxon>
        <taxon>Barnesiellaceae</taxon>
        <taxon>Coprobacter</taxon>
    </lineage>
</organism>
<dbReference type="SUPFAM" id="SSF49899">
    <property type="entry name" value="Concanavalin A-like lectins/glucanases"/>
    <property type="match status" value="1"/>
</dbReference>
<dbReference type="EMBL" id="AP023322">
    <property type="protein sequence ID" value="BCI63971.1"/>
    <property type="molecule type" value="Genomic_DNA"/>
</dbReference>
<dbReference type="SUPFAM" id="SSF75005">
    <property type="entry name" value="Arabinanase/levansucrase/invertase"/>
    <property type="match status" value="1"/>
</dbReference>
<dbReference type="InterPro" id="IPR023296">
    <property type="entry name" value="Glyco_hydro_beta-prop_sf"/>
</dbReference>
<dbReference type="Gene3D" id="2.115.10.20">
    <property type="entry name" value="Glycosyl hydrolase domain, family 43"/>
    <property type="match status" value="1"/>
</dbReference>